<accession>F7NLH6</accession>
<dbReference type="Proteomes" id="UP000003240">
    <property type="component" value="Unassembled WGS sequence"/>
</dbReference>
<protein>
    <submittedName>
        <fullName evidence="1">Uncharacterized protein</fullName>
    </submittedName>
</protein>
<dbReference type="AlphaFoldDB" id="F7NLH6"/>
<reference evidence="1 2" key="1">
    <citation type="journal article" date="2011" name="EMBO J.">
        <title>Structural diversity of bacterial flagellar motors.</title>
        <authorList>
            <person name="Chen S."/>
            <person name="Beeby M."/>
            <person name="Murphy G.E."/>
            <person name="Leadbetter J.R."/>
            <person name="Hendrixson D.R."/>
            <person name="Briegel A."/>
            <person name="Li Z."/>
            <person name="Shi J."/>
            <person name="Tocheva E.I."/>
            <person name="Muller A."/>
            <person name="Dobro M.J."/>
            <person name="Jensen G.J."/>
        </authorList>
    </citation>
    <scope>NUCLEOTIDE SEQUENCE [LARGE SCALE GENOMIC DNA]</scope>
    <source>
        <strain evidence="1 2">DSM 6540</strain>
    </source>
</reference>
<gene>
    <name evidence="1" type="ORF">ALO_14742</name>
</gene>
<evidence type="ECO:0000313" key="1">
    <source>
        <dbReference type="EMBL" id="EGO63106.1"/>
    </source>
</evidence>
<organism evidence="1 2">
    <name type="scientific">Acetonema longum DSM 6540</name>
    <dbReference type="NCBI Taxonomy" id="1009370"/>
    <lineage>
        <taxon>Bacteria</taxon>
        <taxon>Bacillati</taxon>
        <taxon>Bacillota</taxon>
        <taxon>Negativicutes</taxon>
        <taxon>Acetonemataceae</taxon>
        <taxon>Acetonema</taxon>
    </lineage>
</organism>
<sequence length="95" mass="10123">MDCSKGGFGGFTFFGQVPGKTLNSALPLEVGLCSIKQNIARVFANRLTFKQYGVICRGRPGGRLASEDFECAKAFHAGARNFFVVGGQGGILRGF</sequence>
<evidence type="ECO:0000313" key="2">
    <source>
        <dbReference type="Proteomes" id="UP000003240"/>
    </source>
</evidence>
<keyword evidence="2" id="KW-1185">Reference proteome</keyword>
<dbReference type="EMBL" id="AFGF01000131">
    <property type="protein sequence ID" value="EGO63106.1"/>
    <property type="molecule type" value="Genomic_DNA"/>
</dbReference>
<name>F7NLH6_9FIRM</name>
<comment type="caution">
    <text evidence="1">The sequence shown here is derived from an EMBL/GenBank/DDBJ whole genome shotgun (WGS) entry which is preliminary data.</text>
</comment>
<proteinExistence type="predicted"/>